<evidence type="ECO:0000313" key="3">
    <source>
        <dbReference type="Proteomes" id="UP000807306"/>
    </source>
</evidence>
<feature type="region of interest" description="Disordered" evidence="1">
    <location>
        <begin position="141"/>
        <end position="184"/>
    </location>
</feature>
<protein>
    <submittedName>
        <fullName evidence="2">Uncharacterized protein</fullName>
    </submittedName>
</protein>
<evidence type="ECO:0000256" key="1">
    <source>
        <dbReference type="SAM" id="MobiDB-lite"/>
    </source>
</evidence>
<dbReference type="AlphaFoldDB" id="A0A9P6EBE5"/>
<accession>A0A9P6EBE5</accession>
<organism evidence="2 3">
    <name type="scientific">Crepidotus variabilis</name>
    <dbReference type="NCBI Taxonomy" id="179855"/>
    <lineage>
        <taxon>Eukaryota</taxon>
        <taxon>Fungi</taxon>
        <taxon>Dikarya</taxon>
        <taxon>Basidiomycota</taxon>
        <taxon>Agaricomycotina</taxon>
        <taxon>Agaricomycetes</taxon>
        <taxon>Agaricomycetidae</taxon>
        <taxon>Agaricales</taxon>
        <taxon>Agaricineae</taxon>
        <taxon>Crepidotaceae</taxon>
        <taxon>Crepidotus</taxon>
    </lineage>
</organism>
<comment type="caution">
    <text evidence="2">The sequence shown here is derived from an EMBL/GenBank/DDBJ whole genome shotgun (WGS) entry which is preliminary data.</text>
</comment>
<sequence>MVYVTYNATCRIGPHPTLQCVDFLFQDRSLDVYFTTVDTPSFLGVRKLFGLPLFTYQWLHNLNTTTATEMDDSFEVNLFQHCLNKTGRNISWDVAMSTPRSSELEDSIERSMATCGSDTVKSDSEDTGSWKNILSWLNDTPYDSSSENSDNDDEGSTWASDNSSAGDMDMSDGSTGHLLDDELDGREVDAECDLFENLLSGTVTEQAENV</sequence>
<proteinExistence type="predicted"/>
<dbReference type="Proteomes" id="UP000807306">
    <property type="component" value="Unassembled WGS sequence"/>
</dbReference>
<name>A0A9P6EBE5_9AGAR</name>
<keyword evidence="3" id="KW-1185">Reference proteome</keyword>
<dbReference type="EMBL" id="MU157878">
    <property type="protein sequence ID" value="KAF9525910.1"/>
    <property type="molecule type" value="Genomic_DNA"/>
</dbReference>
<gene>
    <name evidence="2" type="ORF">CPB83DRAFT_858832</name>
</gene>
<reference evidence="2" key="1">
    <citation type="submission" date="2020-11" db="EMBL/GenBank/DDBJ databases">
        <authorList>
            <consortium name="DOE Joint Genome Institute"/>
            <person name="Ahrendt S."/>
            <person name="Riley R."/>
            <person name="Andreopoulos W."/>
            <person name="Labutti K."/>
            <person name="Pangilinan J."/>
            <person name="Ruiz-Duenas F.J."/>
            <person name="Barrasa J.M."/>
            <person name="Sanchez-Garcia M."/>
            <person name="Camarero S."/>
            <person name="Miyauchi S."/>
            <person name="Serrano A."/>
            <person name="Linde D."/>
            <person name="Babiker R."/>
            <person name="Drula E."/>
            <person name="Ayuso-Fernandez I."/>
            <person name="Pacheco R."/>
            <person name="Padilla G."/>
            <person name="Ferreira P."/>
            <person name="Barriuso J."/>
            <person name="Kellner H."/>
            <person name="Castanera R."/>
            <person name="Alfaro M."/>
            <person name="Ramirez L."/>
            <person name="Pisabarro A.G."/>
            <person name="Kuo A."/>
            <person name="Tritt A."/>
            <person name="Lipzen A."/>
            <person name="He G."/>
            <person name="Yan M."/>
            <person name="Ng V."/>
            <person name="Cullen D."/>
            <person name="Martin F."/>
            <person name="Rosso M.-N."/>
            <person name="Henrissat B."/>
            <person name="Hibbett D."/>
            <person name="Martinez A.T."/>
            <person name="Grigoriev I.V."/>
        </authorList>
    </citation>
    <scope>NUCLEOTIDE SEQUENCE</scope>
    <source>
        <strain evidence="2">CBS 506.95</strain>
    </source>
</reference>
<feature type="compositionally biased region" description="Low complexity" evidence="1">
    <location>
        <begin position="159"/>
        <end position="174"/>
    </location>
</feature>
<evidence type="ECO:0000313" key="2">
    <source>
        <dbReference type="EMBL" id="KAF9525910.1"/>
    </source>
</evidence>